<feature type="transmembrane region" description="Helical" evidence="1">
    <location>
        <begin position="15"/>
        <end position="33"/>
    </location>
</feature>
<proteinExistence type="predicted"/>
<evidence type="ECO:0000313" key="2">
    <source>
        <dbReference type="EMBL" id="MCS3904086.1"/>
    </source>
</evidence>
<sequence length="75" mass="7927">MDDDRYAPAQGTEKWICWFLVLLGIIKLIEGLILQTFGPPGPLDFLVPIFLMGVGCARLKGWVPRGGGGGGGSGP</sequence>
<keyword evidence="1" id="KW-0812">Transmembrane</keyword>
<keyword evidence="3" id="KW-1185">Reference proteome</keyword>
<keyword evidence="1" id="KW-0472">Membrane</keyword>
<gene>
    <name evidence="2" type="ORF">J2T55_002119</name>
</gene>
<dbReference type="Proteomes" id="UP001204445">
    <property type="component" value="Unassembled WGS sequence"/>
</dbReference>
<dbReference type="EMBL" id="JANUCT010000015">
    <property type="protein sequence ID" value="MCS3904086.1"/>
    <property type="molecule type" value="Genomic_DNA"/>
</dbReference>
<organism evidence="2 3">
    <name type="scientific">Methylohalomonas lacus</name>
    <dbReference type="NCBI Taxonomy" id="398773"/>
    <lineage>
        <taxon>Bacteria</taxon>
        <taxon>Pseudomonadati</taxon>
        <taxon>Pseudomonadota</taxon>
        <taxon>Gammaproteobacteria</taxon>
        <taxon>Methylohalomonadales</taxon>
        <taxon>Methylohalomonadaceae</taxon>
        <taxon>Methylohalomonas</taxon>
    </lineage>
</organism>
<protein>
    <submittedName>
        <fullName evidence="2">Uncharacterized protein</fullName>
    </submittedName>
</protein>
<dbReference type="AlphaFoldDB" id="A0AAE3HKM9"/>
<comment type="caution">
    <text evidence="2">The sequence shown here is derived from an EMBL/GenBank/DDBJ whole genome shotgun (WGS) entry which is preliminary data.</text>
</comment>
<evidence type="ECO:0000313" key="3">
    <source>
        <dbReference type="Proteomes" id="UP001204445"/>
    </source>
</evidence>
<evidence type="ECO:0000256" key="1">
    <source>
        <dbReference type="SAM" id="Phobius"/>
    </source>
</evidence>
<dbReference type="RefSeq" id="WP_259056320.1">
    <property type="nucleotide sequence ID" value="NZ_JANUCT010000015.1"/>
</dbReference>
<keyword evidence="1" id="KW-1133">Transmembrane helix</keyword>
<accession>A0AAE3HKM9</accession>
<reference evidence="2" key="1">
    <citation type="submission" date="2022-08" db="EMBL/GenBank/DDBJ databases">
        <title>Genomic Encyclopedia of Type Strains, Phase III (KMG-III): the genomes of soil and plant-associated and newly described type strains.</title>
        <authorList>
            <person name="Whitman W."/>
        </authorList>
    </citation>
    <scope>NUCLEOTIDE SEQUENCE</scope>
    <source>
        <strain evidence="2">HMT 1</strain>
    </source>
</reference>
<name>A0AAE3HKM9_9GAMM</name>